<accession>A0ACC0XF60</accession>
<protein>
    <submittedName>
        <fullName evidence="1">Uncharacterized protein</fullName>
    </submittedName>
</protein>
<sequence>MVGHTKLSKIKANYEEKLVVALTEHAKYLFVFGCEDTWAPVRRLLERETEATTLGLLNSIVGFELDKATSDIMVQIFRSYARNVVEKKAREEADKVLIHMKDGFLRVFNHDDDSVPTSLRVLLDMVVICLDEKLDKVKNLPFSSLMSGTVVVLASNTWEVVSPSDMLKSPMECMYLWDQFKEETKYVVKQAMLAQVYKYALLV</sequence>
<dbReference type="EMBL" id="CM047747">
    <property type="protein sequence ID" value="KAJ0017014.1"/>
    <property type="molecule type" value="Genomic_DNA"/>
</dbReference>
<proteinExistence type="predicted"/>
<evidence type="ECO:0000313" key="1">
    <source>
        <dbReference type="EMBL" id="KAJ0017014.1"/>
    </source>
</evidence>
<reference evidence="2" key="1">
    <citation type="journal article" date="2023" name="G3 (Bethesda)">
        <title>Genome assembly and association tests identify interacting loci associated with vigor, precocity, and sex in interspecific pistachio rootstocks.</title>
        <authorList>
            <person name="Palmer W."/>
            <person name="Jacygrad E."/>
            <person name="Sagayaradj S."/>
            <person name="Cavanaugh K."/>
            <person name="Han R."/>
            <person name="Bertier L."/>
            <person name="Beede B."/>
            <person name="Kafkas S."/>
            <person name="Golino D."/>
            <person name="Preece J."/>
            <person name="Michelmore R."/>
        </authorList>
    </citation>
    <scope>NUCLEOTIDE SEQUENCE [LARGE SCALE GENOMIC DNA]</scope>
</reference>
<keyword evidence="2" id="KW-1185">Reference proteome</keyword>
<organism evidence="1 2">
    <name type="scientific">Pistacia integerrima</name>
    <dbReference type="NCBI Taxonomy" id="434235"/>
    <lineage>
        <taxon>Eukaryota</taxon>
        <taxon>Viridiplantae</taxon>
        <taxon>Streptophyta</taxon>
        <taxon>Embryophyta</taxon>
        <taxon>Tracheophyta</taxon>
        <taxon>Spermatophyta</taxon>
        <taxon>Magnoliopsida</taxon>
        <taxon>eudicotyledons</taxon>
        <taxon>Gunneridae</taxon>
        <taxon>Pentapetalae</taxon>
        <taxon>rosids</taxon>
        <taxon>malvids</taxon>
        <taxon>Sapindales</taxon>
        <taxon>Anacardiaceae</taxon>
        <taxon>Pistacia</taxon>
    </lineage>
</organism>
<comment type="caution">
    <text evidence="1">The sequence shown here is derived from an EMBL/GenBank/DDBJ whole genome shotgun (WGS) entry which is preliminary data.</text>
</comment>
<name>A0ACC0XF60_9ROSI</name>
<evidence type="ECO:0000313" key="2">
    <source>
        <dbReference type="Proteomes" id="UP001163603"/>
    </source>
</evidence>
<gene>
    <name evidence="1" type="ORF">Pint_11626</name>
</gene>
<dbReference type="Proteomes" id="UP001163603">
    <property type="component" value="Chromosome 12"/>
</dbReference>